<dbReference type="RefSeq" id="WP_092453581.1">
    <property type="nucleotide sequence ID" value="NZ_FOJI01000007.1"/>
</dbReference>
<organism evidence="1 2">
    <name type="scientific">[Clostridium] fimetarium</name>
    <dbReference type="NCBI Taxonomy" id="99656"/>
    <lineage>
        <taxon>Bacteria</taxon>
        <taxon>Bacillati</taxon>
        <taxon>Bacillota</taxon>
        <taxon>Clostridia</taxon>
        <taxon>Lachnospirales</taxon>
        <taxon>Lachnospiraceae</taxon>
    </lineage>
</organism>
<dbReference type="OrthoDB" id="361760at2"/>
<evidence type="ECO:0000313" key="2">
    <source>
        <dbReference type="Proteomes" id="UP000199701"/>
    </source>
</evidence>
<dbReference type="AlphaFoldDB" id="A0A1I0Q715"/>
<reference evidence="1 2" key="1">
    <citation type="submission" date="2016-10" db="EMBL/GenBank/DDBJ databases">
        <authorList>
            <person name="de Groot N.N."/>
        </authorList>
    </citation>
    <scope>NUCLEOTIDE SEQUENCE [LARGE SCALE GENOMIC DNA]</scope>
    <source>
        <strain evidence="1 2">DSM 9179</strain>
    </source>
</reference>
<protein>
    <recommendedName>
        <fullName evidence="3">YolD-like protein</fullName>
    </recommendedName>
</protein>
<gene>
    <name evidence="1" type="ORF">SAMN05421659_10744</name>
</gene>
<name>A0A1I0Q715_9FIRM</name>
<evidence type="ECO:0008006" key="3">
    <source>
        <dbReference type="Google" id="ProtNLM"/>
    </source>
</evidence>
<accession>A0A1I0Q715</accession>
<keyword evidence="2" id="KW-1185">Reference proteome</keyword>
<dbReference type="Proteomes" id="UP000199701">
    <property type="component" value="Unassembled WGS sequence"/>
</dbReference>
<proteinExistence type="predicted"/>
<dbReference type="EMBL" id="FOJI01000007">
    <property type="protein sequence ID" value="SEW22671.1"/>
    <property type="molecule type" value="Genomic_DNA"/>
</dbReference>
<dbReference type="STRING" id="99656.SAMN05421659_10744"/>
<evidence type="ECO:0000313" key="1">
    <source>
        <dbReference type="EMBL" id="SEW22671.1"/>
    </source>
</evidence>
<sequence>MKEDNKDKHQYDDIINLQHHVSGSREHMSVLDRAAQFAPFAAVVGYDGAIKETARLTDHRIELDEAEKTILDEKLRIVQEQLGRKQEIEFVFFRPDAMKTGGAYICVRGTVKKIDGYERVVIMQDGTRIPIDEIVDITGEMIQTVDDFFELE</sequence>